<comment type="function">
    <text evidence="1">Required for genome encapsidation. Forms ribonucleoprotein complexes along with TGB1 helicase and viral RNA.</text>
</comment>
<dbReference type="PRINTS" id="PR00232">
    <property type="entry name" value="POTXCARLCOAT"/>
</dbReference>
<keyword evidence="7" id="KW-0946">Virion</keyword>
<evidence type="ECO:0000256" key="10">
    <source>
        <dbReference type="SAM" id="MobiDB-lite"/>
    </source>
</evidence>
<evidence type="ECO:0000256" key="3">
    <source>
        <dbReference type="ARBA" id="ARBA00007202"/>
    </source>
</evidence>
<reference evidence="12" key="1">
    <citation type="submission" date="2015-04" db="EMBL/GenBank/DDBJ databases">
        <authorList>
            <person name="Syromyatnikov M.Y."/>
            <person name="Popov V.N."/>
        </authorList>
    </citation>
    <scope>NUCLEOTIDE SEQUENCE</scope>
    <source>
        <strain evidence="12">NZ</strain>
    </source>
</reference>
<dbReference type="GO" id="GO:0005198">
    <property type="term" value="F:structural molecule activity"/>
    <property type="evidence" value="ECO:0007669"/>
    <property type="project" value="InterPro"/>
</dbReference>
<keyword evidence="6 12" id="KW-0167">Capsid protein</keyword>
<sequence>MSETAEQKALREAKGKMDANTGGSDVLEFIKDEEKLQENLLKRFQKLKELKVKSLSSSVVVNGGWEDGRVRLPVSDKMKVDPSNVFSSPTLDDLQKLGWRAESNACATAEELGKISAQLEALGVPKEKMAAAFWDIARYCTSVGSSPFVNPKGTIDFPNGSITRDAAFAVIKKFSSLRQVCRSFAPITWNYMHITNQPPEDWAKKGFKYDDRFAAFDTFDFVESPAAIQPAEGLVVRPTPENYVAFFTHKRLALANSDRSKRFANNSSDVSGGMFGCDNKVNFPNRPC</sequence>
<evidence type="ECO:0000313" key="13">
    <source>
        <dbReference type="EMBL" id="QQP18705.1"/>
    </source>
</evidence>
<feature type="region of interest" description="Disordered" evidence="10">
    <location>
        <begin position="1"/>
        <end position="23"/>
    </location>
</feature>
<dbReference type="PROSITE" id="PS00418">
    <property type="entry name" value="POTEX_CARLAVIRUS_COAT"/>
    <property type="match status" value="1"/>
</dbReference>
<reference evidence="13" key="3">
    <citation type="journal article" date="2020" name="Viruses">
        <title>Soybean Thrips (Thysanoptera: Thripidae) Harbor Highly Diverse Populations of Arthropod, Fungal and Plant Viruses.</title>
        <authorList>
            <person name="Thekke-Veetil T."/>
            <person name="Lagos-Kutz D."/>
            <person name="McCoppin N.K."/>
            <person name="Hartman G.L."/>
            <person name="Ju H.K."/>
            <person name="Lim H.S."/>
            <person name="Domier L.L."/>
        </authorList>
    </citation>
    <scope>NUCLEOTIDE SEQUENCE</scope>
</reference>
<protein>
    <recommendedName>
        <fullName evidence="4">Capsid protein</fullName>
    </recommendedName>
    <alternativeName>
        <fullName evidence="9">Coat protein</fullName>
    </alternativeName>
</protein>
<keyword evidence="8" id="KW-0687">Ribonucleoprotein</keyword>
<evidence type="ECO:0000256" key="2">
    <source>
        <dbReference type="ARBA" id="ARBA00004328"/>
    </source>
</evidence>
<name>A0A0K1JRZ6_9VIRU</name>
<accession>A0A0K1JRZ6</accession>
<evidence type="ECO:0000313" key="12">
    <source>
        <dbReference type="EMBL" id="AKU19348.1"/>
    </source>
</evidence>
<dbReference type="GO" id="GO:0019029">
    <property type="term" value="C:helical viral capsid"/>
    <property type="evidence" value="ECO:0007669"/>
    <property type="project" value="UniProtKB-KW"/>
</dbReference>
<comment type="similarity">
    <text evidence="3">Belongs to the potexviruses coat protein family.</text>
</comment>
<comment type="subcellular location">
    <subcellularLocation>
        <location evidence="2">Virion</location>
    </subcellularLocation>
</comment>
<feature type="compositionally biased region" description="Basic and acidic residues" evidence="10">
    <location>
        <begin position="1"/>
        <end position="17"/>
    </location>
</feature>
<evidence type="ECO:0000256" key="1">
    <source>
        <dbReference type="ARBA" id="ARBA00004032"/>
    </source>
</evidence>
<feature type="domain" description="Potexviruses and carlaviruses coat protein" evidence="11">
    <location>
        <begin position="212"/>
        <end position="227"/>
    </location>
</feature>
<dbReference type="InterPro" id="IPR013569">
    <property type="entry name" value="Carlavirus_coat_N"/>
</dbReference>
<dbReference type="OrthoDB" id="15901at10239"/>
<dbReference type="Pfam" id="PF00286">
    <property type="entry name" value="Flexi_CP"/>
    <property type="match status" value="1"/>
</dbReference>
<dbReference type="Pfam" id="PF08358">
    <property type="entry name" value="Flexi_CP_N"/>
    <property type="match status" value="1"/>
</dbReference>
<evidence type="ECO:0000256" key="5">
    <source>
        <dbReference type="ARBA" id="ARBA00022497"/>
    </source>
</evidence>
<organism evidence="12">
    <name type="scientific">Red clover vein mosaic virus</name>
    <dbReference type="NCBI Taxonomy" id="590403"/>
    <lineage>
        <taxon>Viruses</taxon>
        <taxon>Riboviria</taxon>
        <taxon>Orthornavirae</taxon>
        <taxon>Kitrinoviricota</taxon>
        <taxon>Alsuviricetes</taxon>
        <taxon>Tymovirales</taxon>
        <taxon>Betaflexiviridae</taxon>
        <taxon>Quinvirinae</taxon>
        <taxon>Carlavirus</taxon>
        <taxon>Carlavirus trifolii</taxon>
    </lineage>
</organism>
<evidence type="ECO:0000256" key="8">
    <source>
        <dbReference type="ARBA" id="ARBA00023274"/>
    </source>
</evidence>
<dbReference type="EMBL" id="KR108251">
    <property type="protein sequence ID" value="AKU19348.1"/>
    <property type="molecule type" value="Genomic_RNA"/>
</dbReference>
<evidence type="ECO:0000256" key="6">
    <source>
        <dbReference type="ARBA" id="ARBA00022561"/>
    </source>
</evidence>
<evidence type="ECO:0000256" key="7">
    <source>
        <dbReference type="ARBA" id="ARBA00022844"/>
    </source>
</evidence>
<dbReference type="InterPro" id="IPR000052">
    <property type="entry name" value="Pltvir_coat"/>
</dbReference>
<evidence type="ECO:0000256" key="4">
    <source>
        <dbReference type="ARBA" id="ARBA00018091"/>
    </source>
</evidence>
<evidence type="ECO:0000256" key="9">
    <source>
        <dbReference type="ARBA" id="ARBA00031336"/>
    </source>
</evidence>
<evidence type="ECO:0000259" key="11">
    <source>
        <dbReference type="PROSITE" id="PS00418"/>
    </source>
</evidence>
<dbReference type="EMBL" id="MT293134">
    <property type="protein sequence ID" value="QQP18705.1"/>
    <property type="molecule type" value="Genomic_RNA"/>
</dbReference>
<reference evidence="12" key="2">
    <citation type="journal article" date="2016" name="Plant Dis.">
        <title>Red clover vein mosaic virus - a novel virus to New Zealand that is already wide-spread in legumes.</title>
        <authorList>
            <person name="Fletcher J.D."/>
            <person name="Tang J."/>
            <person name="Blouin A.G."/>
            <person name="Ward L."/>
            <person name="MacDiarmid R."/>
            <person name="Ziebell H."/>
        </authorList>
    </citation>
    <scope>NUCLEOTIDE SEQUENCE</scope>
    <source>
        <strain evidence="12">NZ</strain>
    </source>
</reference>
<proteinExistence type="inferred from homology"/>
<dbReference type="GO" id="GO:1990904">
    <property type="term" value="C:ribonucleoprotein complex"/>
    <property type="evidence" value="ECO:0007669"/>
    <property type="project" value="UniProtKB-KW"/>
</dbReference>
<gene>
    <name evidence="13" type="ORF">RCVMV_gp5</name>
</gene>
<keyword evidence="5" id="KW-1139">Helical capsid protein</keyword>